<name>A0A068RCE0_9GAMM</name>
<dbReference type="AlphaFoldDB" id="A0A068RCE0"/>
<dbReference type="EMBL" id="FR904240">
    <property type="protein sequence ID" value="CDG48923.1"/>
    <property type="molecule type" value="Genomic_DNA"/>
</dbReference>
<organism evidence="1">
    <name type="scientific">Serratia symbiotica SCt-VLC</name>
    <dbReference type="NCBI Taxonomy" id="1347341"/>
    <lineage>
        <taxon>Bacteria</taxon>
        <taxon>Pseudomonadati</taxon>
        <taxon>Pseudomonadota</taxon>
        <taxon>Gammaproteobacteria</taxon>
        <taxon>Enterobacterales</taxon>
        <taxon>Yersiniaceae</taxon>
        <taxon>Serratia</taxon>
        <taxon>Serratia symbiotica</taxon>
    </lineage>
</organism>
<reference evidence="1" key="1">
    <citation type="submission" date="2013-06" db="EMBL/GenBank/DDBJ databases">
        <authorList>
            <person name="Mazano-Marin A."/>
        </authorList>
    </citation>
    <scope>NUCLEOTIDE SEQUENCE</scope>
    <source>
        <strain evidence="1">SCt-VLC</strain>
    </source>
</reference>
<sequence length="69" mass="8013">MWGGNHFWTITGQGDLAAKPSLARHQTGWRFLDYLIENDKKLSFLHYVLDCYDSSLNYFKGRFKIGING</sequence>
<accession>A0A068RCE0</accession>
<gene>
    <name evidence="1" type="ORF">SCTVLC_2279</name>
</gene>
<protein>
    <submittedName>
        <fullName evidence="1">Uncharacterized protein</fullName>
    </submittedName>
</protein>
<proteinExistence type="predicted"/>
<reference evidence="1" key="2">
    <citation type="journal article" date="2014" name="Genome Biol. Evol.">
        <title>Settling down: the genome of Serratia symbiotica from the aphid Cinara tujafilina zooms in on the process of accommodation to a cooperative intracellular life.</title>
        <authorList>
            <person name="Manzano-Marin A."/>
            <person name="Latorre A."/>
        </authorList>
    </citation>
    <scope>NUCLEOTIDE SEQUENCE</scope>
    <source>
        <strain evidence="1">SCt-VLC</strain>
    </source>
</reference>
<evidence type="ECO:0000313" key="1">
    <source>
        <dbReference type="EMBL" id="CDG48923.1"/>
    </source>
</evidence>